<evidence type="ECO:0000313" key="2">
    <source>
        <dbReference type="Proteomes" id="UP000479710"/>
    </source>
</evidence>
<dbReference type="EMBL" id="SPHZ02000005">
    <property type="protein sequence ID" value="KAF0918756.1"/>
    <property type="molecule type" value="Genomic_DNA"/>
</dbReference>
<evidence type="ECO:0000313" key="1">
    <source>
        <dbReference type="EMBL" id="KAF0918756.1"/>
    </source>
</evidence>
<reference evidence="1 2" key="1">
    <citation type="submission" date="2019-11" db="EMBL/GenBank/DDBJ databases">
        <title>Whole genome sequence of Oryza granulata.</title>
        <authorList>
            <person name="Li W."/>
        </authorList>
    </citation>
    <scope>NUCLEOTIDE SEQUENCE [LARGE SCALE GENOMIC DNA]</scope>
    <source>
        <strain evidence="2">cv. Menghai</strain>
        <tissue evidence="1">Leaf</tissue>
    </source>
</reference>
<gene>
    <name evidence="1" type="ORF">E2562_026065</name>
</gene>
<comment type="caution">
    <text evidence="1">The sequence shown here is derived from an EMBL/GenBank/DDBJ whole genome shotgun (WGS) entry which is preliminary data.</text>
</comment>
<protein>
    <submittedName>
        <fullName evidence="1">Uncharacterized protein</fullName>
    </submittedName>
</protein>
<dbReference type="AlphaFoldDB" id="A0A6G1E2G8"/>
<name>A0A6G1E2G8_9ORYZ</name>
<sequence length="163" mass="17948">MEYYLANKHRPLPLELMDEAESAPSQGGACNCGRGRGPGRGGRHYHGCGARGGEHNVVKPPPPPLKCVEFEEEAEKAPPCRGMYRHLHQSVWRLRRRRSVPHRTEAIEDRGGAGEAMDGELKAAVVLGEVEAVAANWPRSRHGRVVYIVGVGSHSIDHHRRAS</sequence>
<proteinExistence type="predicted"/>
<accession>A0A6G1E2G8</accession>
<organism evidence="1 2">
    <name type="scientific">Oryza meyeriana var. granulata</name>
    <dbReference type="NCBI Taxonomy" id="110450"/>
    <lineage>
        <taxon>Eukaryota</taxon>
        <taxon>Viridiplantae</taxon>
        <taxon>Streptophyta</taxon>
        <taxon>Embryophyta</taxon>
        <taxon>Tracheophyta</taxon>
        <taxon>Spermatophyta</taxon>
        <taxon>Magnoliopsida</taxon>
        <taxon>Liliopsida</taxon>
        <taxon>Poales</taxon>
        <taxon>Poaceae</taxon>
        <taxon>BOP clade</taxon>
        <taxon>Oryzoideae</taxon>
        <taxon>Oryzeae</taxon>
        <taxon>Oryzinae</taxon>
        <taxon>Oryza</taxon>
        <taxon>Oryza meyeriana</taxon>
    </lineage>
</organism>
<dbReference type="Proteomes" id="UP000479710">
    <property type="component" value="Unassembled WGS sequence"/>
</dbReference>
<keyword evidence="2" id="KW-1185">Reference proteome</keyword>